<name>A0A511VA47_9BACL</name>
<organism evidence="3 4">
    <name type="scientific">Aneurinibacillus danicus</name>
    <dbReference type="NCBI Taxonomy" id="267746"/>
    <lineage>
        <taxon>Bacteria</taxon>
        <taxon>Bacillati</taxon>
        <taxon>Bacillota</taxon>
        <taxon>Bacilli</taxon>
        <taxon>Bacillales</taxon>
        <taxon>Paenibacillaceae</taxon>
        <taxon>Aneurinibacillus group</taxon>
        <taxon>Aneurinibacillus</taxon>
    </lineage>
</organism>
<comment type="caution">
    <text evidence="3">The sequence shown here is derived from an EMBL/GenBank/DDBJ whole genome shotgun (WGS) entry which is preliminary data.</text>
</comment>
<evidence type="ECO:0000313" key="3">
    <source>
        <dbReference type="EMBL" id="GEN35797.1"/>
    </source>
</evidence>
<proteinExistence type="predicted"/>
<dbReference type="RefSeq" id="WP_146811315.1">
    <property type="nucleotide sequence ID" value="NZ_BJXX01000151.1"/>
</dbReference>
<feature type="region of interest" description="Disordered" evidence="2">
    <location>
        <begin position="89"/>
        <end position="108"/>
    </location>
</feature>
<feature type="compositionally biased region" description="Polar residues" evidence="2">
    <location>
        <begin position="98"/>
        <end position="108"/>
    </location>
</feature>
<keyword evidence="1" id="KW-0175">Coiled coil</keyword>
<gene>
    <name evidence="3" type="ORF">ADA01nite_32570</name>
</gene>
<evidence type="ECO:0000313" key="4">
    <source>
        <dbReference type="Proteomes" id="UP000321157"/>
    </source>
</evidence>
<dbReference type="Proteomes" id="UP000321157">
    <property type="component" value="Unassembled WGS sequence"/>
</dbReference>
<dbReference type="EMBL" id="BJXX01000151">
    <property type="protein sequence ID" value="GEN35797.1"/>
    <property type="molecule type" value="Genomic_DNA"/>
</dbReference>
<dbReference type="AlphaFoldDB" id="A0A511VA47"/>
<accession>A0A511VA47</accession>
<evidence type="ECO:0000256" key="2">
    <source>
        <dbReference type="SAM" id="MobiDB-lite"/>
    </source>
</evidence>
<keyword evidence="4" id="KW-1185">Reference proteome</keyword>
<evidence type="ECO:0000256" key="1">
    <source>
        <dbReference type="SAM" id="Coils"/>
    </source>
</evidence>
<reference evidence="3 4" key="1">
    <citation type="submission" date="2019-07" db="EMBL/GenBank/DDBJ databases">
        <title>Whole genome shotgun sequence of Aneurinibacillus danicus NBRC 102444.</title>
        <authorList>
            <person name="Hosoyama A."/>
            <person name="Uohara A."/>
            <person name="Ohji S."/>
            <person name="Ichikawa N."/>
        </authorList>
    </citation>
    <scope>NUCLEOTIDE SEQUENCE [LARGE SCALE GENOMIC DNA]</scope>
    <source>
        <strain evidence="3 4">NBRC 102444</strain>
    </source>
</reference>
<sequence>MTGTTYSLAFQPLHSQEDTYEERATKVLRAKEEPNILQEMSFELLKMKAEIRMLKNQNEYLMEQNAKLEKMMQDSYVSKGELHRILKEHGINQKNEEGSFSWSNNDER</sequence>
<feature type="coiled-coil region" evidence="1">
    <location>
        <begin position="37"/>
        <end position="74"/>
    </location>
</feature>
<protein>
    <submittedName>
        <fullName evidence="3">Uncharacterized protein</fullName>
    </submittedName>
</protein>